<feature type="chain" id="PRO_5029612994" description="Cnidarian restricted protein" evidence="2">
    <location>
        <begin position="24"/>
        <end position="214"/>
    </location>
</feature>
<dbReference type="RefSeq" id="XP_066914311.1">
    <property type="nucleotide sequence ID" value="XM_067058210.1"/>
</dbReference>
<accession>A0A7M5V3M2</accession>
<proteinExistence type="predicted"/>
<evidence type="ECO:0000256" key="2">
    <source>
        <dbReference type="SAM" id="SignalP"/>
    </source>
</evidence>
<protein>
    <recommendedName>
        <fullName evidence="5">Cnidarian restricted protein</fullName>
    </recommendedName>
</protein>
<name>A0A7M5V3M2_9CNID</name>
<feature type="coiled-coil region" evidence="1">
    <location>
        <begin position="51"/>
        <end position="78"/>
    </location>
</feature>
<keyword evidence="4" id="KW-1185">Reference proteome</keyword>
<dbReference type="AlphaFoldDB" id="A0A7M5V3M2"/>
<sequence length="214" mass="25531">MKINTGTSIFILTLALNFVFIQSAPTTKSRDSDANNKTRDQKELDFENFFNKMSEEVMEKAENEMEKMKEIEDEFFKQFFPSSAEQEKSSTRKKRSVKSVGKLDTRFEGNHLKRIQRSTSNTNDLKAENMEAGIVHQKRKRRSVFDNKELTHESERVRRSLSERRMNTMSRSSYRRMTFMKRSRRVVCHRRCLWRKMYFLCRYGVELDEPCGCE</sequence>
<organism evidence="3 4">
    <name type="scientific">Clytia hemisphaerica</name>
    <dbReference type="NCBI Taxonomy" id="252671"/>
    <lineage>
        <taxon>Eukaryota</taxon>
        <taxon>Metazoa</taxon>
        <taxon>Cnidaria</taxon>
        <taxon>Hydrozoa</taxon>
        <taxon>Hydroidolina</taxon>
        <taxon>Leptothecata</taxon>
        <taxon>Obeliida</taxon>
        <taxon>Clytiidae</taxon>
        <taxon>Clytia</taxon>
    </lineage>
</organism>
<reference evidence="3" key="1">
    <citation type="submission" date="2021-01" db="UniProtKB">
        <authorList>
            <consortium name="EnsemblMetazoa"/>
        </authorList>
    </citation>
    <scope>IDENTIFICATION</scope>
</reference>
<dbReference type="EnsemblMetazoa" id="CLYHEMT001840.1">
    <property type="protein sequence ID" value="CLYHEMP001840.1"/>
    <property type="gene ID" value="CLYHEMG001840"/>
</dbReference>
<evidence type="ECO:0008006" key="5">
    <source>
        <dbReference type="Google" id="ProtNLM"/>
    </source>
</evidence>
<feature type="signal peptide" evidence="2">
    <location>
        <begin position="1"/>
        <end position="23"/>
    </location>
</feature>
<dbReference type="GeneID" id="136801575"/>
<keyword evidence="2" id="KW-0732">Signal</keyword>
<evidence type="ECO:0000313" key="4">
    <source>
        <dbReference type="Proteomes" id="UP000594262"/>
    </source>
</evidence>
<dbReference type="Proteomes" id="UP000594262">
    <property type="component" value="Unplaced"/>
</dbReference>
<evidence type="ECO:0000256" key="1">
    <source>
        <dbReference type="SAM" id="Coils"/>
    </source>
</evidence>
<keyword evidence="1" id="KW-0175">Coiled coil</keyword>
<evidence type="ECO:0000313" key="3">
    <source>
        <dbReference type="EnsemblMetazoa" id="CLYHEMP001840.1"/>
    </source>
</evidence>